<dbReference type="SMART" id="SM00028">
    <property type="entry name" value="TPR"/>
    <property type="match status" value="12"/>
</dbReference>
<dbReference type="InterPro" id="IPR019734">
    <property type="entry name" value="TPR_rpt"/>
</dbReference>
<organism evidence="4">
    <name type="scientific">Planktothricoides sp. SpSt-374</name>
    <dbReference type="NCBI Taxonomy" id="2282167"/>
    <lineage>
        <taxon>Bacteria</taxon>
        <taxon>Bacillati</taxon>
        <taxon>Cyanobacteriota</taxon>
        <taxon>Cyanophyceae</taxon>
        <taxon>Oscillatoriophycideae</taxon>
        <taxon>Oscillatoriales</taxon>
        <taxon>Oscillatoriaceae</taxon>
        <taxon>Planktothricoides</taxon>
    </lineage>
</organism>
<feature type="repeat" description="TPR" evidence="1">
    <location>
        <begin position="171"/>
        <end position="204"/>
    </location>
</feature>
<name>A0A7C3VK66_9CYAN</name>
<dbReference type="PROSITE" id="PS50293">
    <property type="entry name" value="TPR_REGION"/>
    <property type="match status" value="1"/>
</dbReference>
<sequence length="1095" mass="121439">MANFRKLTASSLTFLTLPLLSPWALPAIAQDLKPTSYIAQAEPAQTPGDRAFAEGMALFRQKTPESIQAAIQKLEEALTLYQQEGNQVQEGNTLSNIGAMYFILQDFDTALSYYNRALPLQQQIDDKTGVAFTLNKIARLYEEQGDSQKALDYYSQSVPLFHEEEDKPVLADTLNTIGFLQLRSRDFPAALESYNQALALHQEIGNLGGAALSLLGMGRIKDQLGEKQSALEYYNQALTLRRQLGDKGEESLVLSNIGKVYSDLGEKQTAIEYYNQALSIQQEIGNQAAAATILNNLGRVYESSGDWQAALNHYEQSLSLLRDLGNRQFEAFTLSNIGSVKSTIGEKQTALDYYNQAANILRELGDQSSLASIINNMGAVYDDLGDKKTALDYYTQSLAVLQKLGDKVREASTINNIGYVYNYLGDKQKALEYYNRALPLYREIGYKEGVALSLSNIGLLYSDLGDNQQALEYLNQALVLEREVGNKRGESITLGGIGVIYFKLQDFAAALDYYQQSLPLARQTGDRDATATTLYNLAGVARAQGKLQEGITYIEEAITIIEDLRQKVDSSELRSSFFAEKYNYYELYIDMLMQLHRQQPQAGYDSKALQVSERSRARTLLELLTEANADIRSGVDPKLRLQEISLQEKVNTAAQRQVEILSAEHTPEQANAIQQQLDQLLRELDGVRADIRTTSPRYAALTQPQPLTLAQMQALLDENTLLLQYSLGETRSYLWAVSKTEITSYELPARKEIETATLSFRDAIISPALRIRKARALEAAQKLSELILSPVADKLGEKRLVIVSDRDLHYIPFAALSLPGNNGEPLIVKHEIINLPSASTLAILRQETSQRPPAPKTLAVLADPVFAPSDPRVQAQSNGDTTNTTLLTPIINNAARDVGITGELARLPNTRSEAQTLLTLVPEANDFSAFDFAANRQTATSEQMANYQIIHFATHGFFNAQNPQLSGLVMSLVDEKGQPVDGFLRLHDIYNLNLAADLVVLSACQTGLGEIVKGEGISGLTRGFMYAGTPRLVASLWSVDDAATAALMSKFYREMLQNKMRPAAALRAAQLEMLQSREWDLPYFWAAFGFQGEWR</sequence>
<keyword evidence="2" id="KW-0732">Signal</keyword>
<feature type="chain" id="PRO_5028182090" evidence="2">
    <location>
        <begin position="30"/>
        <end position="1095"/>
    </location>
</feature>
<evidence type="ECO:0000256" key="1">
    <source>
        <dbReference type="PROSITE-ProRule" id="PRU00339"/>
    </source>
</evidence>
<dbReference type="EMBL" id="DSPX01000230">
    <property type="protein sequence ID" value="HGG03313.1"/>
    <property type="molecule type" value="Genomic_DNA"/>
</dbReference>
<dbReference type="PROSITE" id="PS50005">
    <property type="entry name" value="TPR"/>
    <property type="match status" value="10"/>
</dbReference>
<feature type="repeat" description="TPR" evidence="1">
    <location>
        <begin position="291"/>
        <end position="324"/>
    </location>
</feature>
<dbReference type="Pfam" id="PF12770">
    <property type="entry name" value="CHAT"/>
    <property type="match status" value="1"/>
</dbReference>
<feature type="repeat" description="TPR" evidence="1">
    <location>
        <begin position="451"/>
        <end position="484"/>
    </location>
</feature>
<feature type="repeat" description="TPR" evidence="1">
    <location>
        <begin position="251"/>
        <end position="284"/>
    </location>
</feature>
<dbReference type="InterPro" id="IPR024983">
    <property type="entry name" value="CHAT_dom"/>
</dbReference>
<comment type="caution">
    <text evidence="4">The sequence shown here is derived from an EMBL/GenBank/DDBJ whole genome shotgun (WGS) entry which is preliminary data.</text>
</comment>
<dbReference type="PANTHER" id="PTHR10098">
    <property type="entry name" value="RAPSYN-RELATED"/>
    <property type="match status" value="1"/>
</dbReference>
<evidence type="ECO:0000313" key="4">
    <source>
        <dbReference type="EMBL" id="HGG03313.1"/>
    </source>
</evidence>
<dbReference type="PANTHER" id="PTHR10098:SF108">
    <property type="entry name" value="TETRATRICOPEPTIDE REPEAT PROTEIN 28"/>
    <property type="match status" value="1"/>
</dbReference>
<keyword evidence="1" id="KW-0802">TPR repeat</keyword>
<feature type="signal peptide" evidence="2">
    <location>
        <begin position="1"/>
        <end position="29"/>
    </location>
</feature>
<feature type="repeat" description="TPR" evidence="1">
    <location>
        <begin position="371"/>
        <end position="404"/>
    </location>
</feature>
<dbReference type="Pfam" id="PF13424">
    <property type="entry name" value="TPR_12"/>
    <property type="match status" value="6"/>
</dbReference>
<evidence type="ECO:0000259" key="3">
    <source>
        <dbReference type="Pfam" id="PF12770"/>
    </source>
</evidence>
<evidence type="ECO:0000256" key="2">
    <source>
        <dbReference type="SAM" id="SignalP"/>
    </source>
</evidence>
<accession>A0A7C3VK66</accession>
<feature type="repeat" description="TPR" evidence="1">
    <location>
        <begin position="131"/>
        <end position="164"/>
    </location>
</feature>
<dbReference type="InterPro" id="IPR011990">
    <property type="entry name" value="TPR-like_helical_dom_sf"/>
</dbReference>
<feature type="repeat" description="TPR" evidence="1">
    <location>
        <begin position="211"/>
        <end position="244"/>
    </location>
</feature>
<dbReference type="AlphaFoldDB" id="A0A7C3VK66"/>
<dbReference type="Gene3D" id="1.25.40.10">
    <property type="entry name" value="Tetratricopeptide repeat domain"/>
    <property type="match status" value="4"/>
</dbReference>
<reference evidence="4" key="1">
    <citation type="journal article" date="2020" name="mSystems">
        <title>Genome- and Community-Level Interaction Insights into Carbon Utilization and Element Cycling Functions of Hydrothermarchaeota in Hydrothermal Sediment.</title>
        <authorList>
            <person name="Zhou Z."/>
            <person name="Liu Y."/>
            <person name="Xu W."/>
            <person name="Pan J."/>
            <person name="Luo Z.H."/>
            <person name="Li M."/>
        </authorList>
    </citation>
    <scope>NUCLEOTIDE SEQUENCE [LARGE SCALE GENOMIC DNA]</scope>
    <source>
        <strain evidence="4">SpSt-374</strain>
    </source>
</reference>
<dbReference type="SUPFAM" id="SSF48452">
    <property type="entry name" value="TPR-like"/>
    <property type="match status" value="3"/>
</dbReference>
<feature type="repeat" description="TPR" evidence="1">
    <location>
        <begin position="411"/>
        <end position="444"/>
    </location>
</feature>
<gene>
    <name evidence="4" type="ORF">ENR15_22405</name>
</gene>
<feature type="domain" description="CHAT" evidence="3">
    <location>
        <begin position="778"/>
        <end position="1092"/>
    </location>
</feature>
<feature type="repeat" description="TPR" evidence="1">
    <location>
        <begin position="491"/>
        <end position="524"/>
    </location>
</feature>
<feature type="repeat" description="TPR" evidence="1">
    <location>
        <begin position="91"/>
        <end position="124"/>
    </location>
</feature>
<proteinExistence type="predicted"/>
<protein>
    <submittedName>
        <fullName evidence="4">Tetratricopeptide repeat protein</fullName>
    </submittedName>
</protein>